<dbReference type="GO" id="GO:0008270">
    <property type="term" value="F:zinc ion binding"/>
    <property type="evidence" value="ECO:0007669"/>
    <property type="project" value="UniProtKB-KW"/>
</dbReference>
<keyword evidence="9" id="KW-0539">Nucleus</keyword>
<dbReference type="RefSeq" id="XP_030752364.1">
    <property type="nucleotide sequence ID" value="XM_030896504.1"/>
</dbReference>
<keyword evidence="13" id="KW-1185">Reference proteome</keyword>
<dbReference type="FunFam" id="3.30.160.60:FF:000446">
    <property type="entry name" value="Zinc finger protein"/>
    <property type="match status" value="1"/>
</dbReference>
<evidence type="ECO:0000259" key="12">
    <source>
        <dbReference type="PROSITE" id="PS50157"/>
    </source>
</evidence>
<feature type="domain" description="C2H2-type" evidence="12">
    <location>
        <begin position="254"/>
        <end position="281"/>
    </location>
</feature>
<keyword evidence="4 10" id="KW-0863">Zinc-finger</keyword>
<dbReference type="GO" id="GO:0000978">
    <property type="term" value="F:RNA polymerase II cis-regulatory region sequence-specific DNA binding"/>
    <property type="evidence" value="ECO:0007669"/>
    <property type="project" value="TreeGrafter"/>
</dbReference>
<dbReference type="AlphaFoldDB" id="A0A6J2XNY5"/>
<keyword evidence="7" id="KW-0238">DNA-binding</keyword>
<feature type="domain" description="C2H2-type" evidence="12">
    <location>
        <begin position="157"/>
        <end position="185"/>
    </location>
</feature>
<dbReference type="PROSITE" id="PS50157">
    <property type="entry name" value="ZINC_FINGER_C2H2_2"/>
    <property type="match status" value="6"/>
</dbReference>
<feature type="compositionally biased region" description="Polar residues" evidence="11">
    <location>
        <begin position="196"/>
        <end position="205"/>
    </location>
</feature>
<proteinExistence type="predicted"/>
<feature type="region of interest" description="Disordered" evidence="11">
    <location>
        <begin position="194"/>
        <end position="222"/>
    </location>
</feature>
<evidence type="ECO:0000256" key="1">
    <source>
        <dbReference type="ARBA" id="ARBA00004123"/>
    </source>
</evidence>
<dbReference type="FunFam" id="3.30.160.60:FF:000902">
    <property type="entry name" value="Zinc finger protein 445"/>
    <property type="match status" value="1"/>
</dbReference>
<evidence type="ECO:0000256" key="8">
    <source>
        <dbReference type="ARBA" id="ARBA00023163"/>
    </source>
</evidence>
<dbReference type="OrthoDB" id="654211at2759"/>
<evidence type="ECO:0000313" key="14">
    <source>
        <dbReference type="RefSeq" id="XP_030752364.1"/>
    </source>
</evidence>
<gene>
    <name evidence="14" type="primary">LOC115879611</name>
</gene>
<dbReference type="FunFam" id="3.30.160.60:FF:001573">
    <property type="entry name" value="Zinc finger protein 407"/>
    <property type="match status" value="1"/>
</dbReference>
<feature type="domain" description="C2H2-type" evidence="12">
    <location>
        <begin position="310"/>
        <end position="337"/>
    </location>
</feature>
<dbReference type="PROSITE" id="PS00028">
    <property type="entry name" value="ZINC_FINGER_C2H2_1"/>
    <property type="match status" value="6"/>
</dbReference>
<protein>
    <submittedName>
        <fullName evidence="14">Zinc finger protein 2 isoform X1</fullName>
    </submittedName>
</protein>
<dbReference type="PANTHER" id="PTHR46105">
    <property type="entry name" value="AGAP004733-PA"/>
    <property type="match status" value="1"/>
</dbReference>
<keyword evidence="8" id="KW-0804">Transcription</keyword>
<dbReference type="FunFam" id="3.30.160.60:FF:001671">
    <property type="entry name" value="Zinc finger protein 94"/>
    <property type="match status" value="1"/>
</dbReference>
<evidence type="ECO:0000256" key="9">
    <source>
        <dbReference type="ARBA" id="ARBA00023242"/>
    </source>
</evidence>
<dbReference type="Proteomes" id="UP000504635">
    <property type="component" value="Unplaced"/>
</dbReference>
<dbReference type="FunFam" id="3.30.160.60:FF:003317">
    <property type="entry name" value="Zinc finger protein 322"/>
    <property type="match status" value="1"/>
</dbReference>
<evidence type="ECO:0000256" key="3">
    <source>
        <dbReference type="ARBA" id="ARBA00022737"/>
    </source>
</evidence>
<organism evidence="13 14">
    <name type="scientific">Sitophilus oryzae</name>
    <name type="common">Rice weevil</name>
    <name type="synonym">Curculio oryzae</name>
    <dbReference type="NCBI Taxonomy" id="7048"/>
    <lineage>
        <taxon>Eukaryota</taxon>
        <taxon>Metazoa</taxon>
        <taxon>Ecdysozoa</taxon>
        <taxon>Arthropoda</taxon>
        <taxon>Hexapoda</taxon>
        <taxon>Insecta</taxon>
        <taxon>Pterygota</taxon>
        <taxon>Neoptera</taxon>
        <taxon>Endopterygota</taxon>
        <taxon>Coleoptera</taxon>
        <taxon>Polyphaga</taxon>
        <taxon>Cucujiformia</taxon>
        <taxon>Curculionidae</taxon>
        <taxon>Dryophthorinae</taxon>
        <taxon>Sitophilus</taxon>
    </lineage>
</organism>
<name>A0A6J2XNY5_SITOR</name>
<feature type="domain" description="C2H2-type" evidence="12">
    <location>
        <begin position="282"/>
        <end position="309"/>
    </location>
</feature>
<reference evidence="14" key="1">
    <citation type="submission" date="2025-08" db="UniProtKB">
        <authorList>
            <consortium name="RefSeq"/>
        </authorList>
    </citation>
    <scope>IDENTIFICATION</scope>
    <source>
        <tissue evidence="14">Gonads</tissue>
    </source>
</reference>
<keyword evidence="3" id="KW-0677">Repeat</keyword>
<evidence type="ECO:0000256" key="11">
    <source>
        <dbReference type="SAM" id="MobiDB-lite"/>
    </source>
</evidence>
<dbReference type="InParanoid" id="A0A6J2XNY5"/>
<dbReference type="Pfam" id="PF00096">
    <property type="entry name" value="zf-C2H2"/>
    <property type="match status" value="4"/>
</dbReference>
<dbReference type="InterPro" id="IPR036236">
    <property type="entry name" value="Znf_C2H2_sf"/>
</dbReference>
<dbReference type="GO" id="GO:0005634">
    <property type="term" value="C:nucleus"/>
    <property type="evidence" value="ECO:0007669"/>
    <property type="project" value="UniProtKB-SubCell"/>
</dbReference>
<feature type="domain" description="C2H2-type" evidence="12">
    <location>
        <begin position="121"/>
        <end position="144"/>
    </location>
</feature>
<dbReference type="GO" id="GO:0000981">
    <property type="term" value="F:DNA-binding transcription factor activity, RNA polymerase II-specific"/>
    <property type="evidence" value="ECO:0007669"/>
    <property type="project" value="TreeGrafter"/>
</dbReference>
<evidence type="ECO:0000313" key="13">
    <source>
        <dbReference type="Proteomes" id="UP000504635"/>
    </source>
</evidence>
<keyword evidence="6" id="KW-0805">Transcription regulation</keyword>
<evidence type="ECO:0000256" key="10">
    <source>
        <dbReference type="PROSITE-ProRule" id="PRU00042"/>
    </source>
</evidence>
<dbReference type="KEGG" id="soy:115879611"/>
<dbReference type="InterPro" id="IPR050457">
    <property type="entry name" value="ZnFinger_BTB_dom_contain"/>
</dbReference>
<dbReference type="SUPFAM" id="SSF57667">
    <property type="entry name" value="beta-beta-alpha zinc fingers"/>
    <property type="match status" value="4"/>
</dbReference>
<keyword evidence="5" id="KW-0862">Zinc</keyword>
<accession>A0A6J2XNY5</accession>
<dbReference type="GeneID" id="115879611"/>
<evidence type="ECO:0000256" key="4">
    <source>
        <dbReference type="ARBA" id="ARBA00022771"/>
    </source>
</evidence>
<evidence type="ECO:0000256" key="7">
    <source>
        <dbReference type="ARBA" id="ARBA00023125"/>
    </source>
</evidence>
<keyword evidence="2" id="KW-0479">Metal-binding</keyword>
<dbReference type="PANTHER" id="PTHR46105:SF5">
    <property type="entry name" value="ZINC FINGER AND BTB DOMAIN-CONTAINING PROTEIN 44 ISOFORM X1"/>
    <property type="match status" value="1"/>
</dbReference>
<sequence length="513" mass="58287">MLLSCPLCCKPHFEGVDSLRTTLVNVATSPLTCPVCKDTLLGLDKLTIHLFGHVNDTNSGLVTSEETIVNKNSENINIGQKYETKICQDPEISAPTLPKNNDVKASSKYDVPDVEAVSETITCDICSFTFSDRNILDMHQKLLHQTIPDKKTGQYAYHCHLCSKKFRMRGSLMVHLRVAHYGFSNHIELPPHLLRRNSNSPQVIQSKDRAEAESKGQNKTPDCKQWSCDVCAKLFTTKYFLKKHKRLHTGEMPYTCNICNKSFTFQQSFHKHMLYHSSEKPYICNECGRAFKEHSTLQNHFRIHSGERPFGCEICGKRFRQRVSYLVHMRIHTGVMPYKCTACNKSFRYKVSQKSHKCPINPPGAVIRVTDTDITSIATLLSQKIPKETLERTQNEDCKLTDTLSKTNNSPKCILSVDYDTGNINFIPAVIEDNNSINKGLDYAKCSKLDRNINDRQQNNTENDLCEDQRENYTIVSPILPQVASLCLNNSPISEPESAIEVIRQKCLDDLFN</sequence>
<feature type="domain" description="C2H2-type" evidence="12">
    <location>
        <begin position="226"/>
        <end position="253"/>
    </location>
</feature>
<evidence type="ECO:0000256" key="6">
    <source>
        <dbReference type="ARBA" id="ARBA00023015"/>
    </source>
</evidence>
<feature type="compositionally biased region" description="Basic and acidic residues" evidence="11">
    <location>
        <begin position="206"/>
        <end position="216"/>
    </location>
</feature>
<dbReference type="SMART" id="SM00355">
    <property type="entry name" value="ZnF_C2H2"/>
    <property type="match status" value="8"/>
</dbReference>
<evidence type="ECO:0000256" key="2">
    <source>
        <dbReference type="ARBA" id="ARBA00022723"/>
    </source>
</evidence>
<evidence type="ECO:0000256" key="5">
    <source>
        <dbReference type="ARBA" id="ARBA00022833"/>
    </source>
</evidence>
<dbReference type="Gene3D" id="3.30.160.60">
    <property type="entry name" value="Classic Zinc Finger"/>
    <property type="match status" value="6"/>
</dbReference>
<dbReference type="InterPro" id="IPR013087">
    <property type="entry name" value="Znf_C2H2_type"/>
</dbReference>
<comment type="subcellular location">
    <subcellularLocation>
        <location evidence="1">Nucleus</location>
    </subcellularLocation>
</comment>